<dbReference type="SUPFAM" id="SSF50969">
    <property type="entry name" value="YVTN repeat-like/Quinoprotein amine dehydrogenase"/>
    <property type="match status" value="1"/>
</dbReference>
<dbReference type="KEGG" id="ccj:UL81_03520"/>
<evidence type="ECO:0000313" key="1">
    <source>
        <dbReference type="EMBL" id="AKE38680.1"/>
    </source>
</evidence>
<dbReference type="PANTHER" id="PTHR31270:SF1">
    <property type="entry name" value="GLUTAMINYL-PEPTIDE CYCLOTRANSFERASE"/>
    <property type="match status" value="1"/>
</dbReference>
<proteinExistence type="predicted"/>
<evidence type="ECO:0000313" key="2">
    <source>
        <dbReference type="Proteomes" id="UP000033566"/>
    </source>
</evidence>
<dbReference type="Proteomes" id="UP000033566">
    <property type="component" value="Chromosome"/>
</dbReference>
<dbReference type="STRING" id="161896.UL81_03520"/>
<accession>A0A0F6QW03</accession>
<dbReference type="HOGENOM" id="CLU_060272_2_1_11"/>
<gene>
    <name evidence="1" type="ORF">UL81_03520</name>
</gene>
<dbReference type="InterPro" id="IPR007788">
    <property type="entry name" value="QCT"/>
</dbReference>
<dbReference type="EMBL" id="CP011311">
    <property type="protein sequence ID" value="AKE38680.1"/>
    <property type="molecule type" value="Genomic_DNA"/>
</dbReference>
<keyword evidence="1" id="KW-0808">Transferase</keyword>
<dbReference type="PATRIC" id="fig|161896.4.peg.691"/>
<sequence length="285" mass="30653">MQYMGSLLKLSAGLTAASLALTACSTEQSANNANDGAVEATDVASTEQAATSAEDIEQLNARVIDTVPLPDDAFVQGLEVDDNGDLLLGTGQYGDSGLYRFTPGEETTSQSVDMDPEFFGEGITQHEGSIWQLTWKAGTAVRYDAETFEETARADYDGEGWGLCSLGDKLALSDGTSNLRFVNPDTFDEVSAPVEVTMAGDPVDNINELECVDGEVYANVWMDDSIIRIDPDTGAITALINTGDIDKSAYTDPNDVLNGIAHIPGTDEFWITGKRWDDIYKVSFE</sequence>
<dbReference type="Pfam" id="PF05096">
    <property type="entry name" value="Glu_cyclase_2"/>
    <property type="match status" value="1"/>
</dbReference>
<dbReference type="GO" id="GO:0016603">
    <property type="term" value="F:glutaminyl-peptide cyclotransferase activity"/>
    <property type="evidence" value="ECO:0007669"/>
    <property type="project" value="InterPro"/>
</dbReference>
<organism evidence="1 2">
    <name type="scientific">Corynebacterium camporealensis</name>
    <dbReference type="NCBI Taxonomy" id="161896"/>
    <lineage>
        <taxon>Bacteria</taxon>
        <taxon>Bacillati</taxon>
        <taxon>Actinomycetota</taxon>
        <taxon>Actinomycetes</taxon>
        <taxon>Mycobacteriales</taxon>
        <taxon>Corynebacteriaceae</taxon>
        <taxon>Corynebacterium</taxon>
    </lineage>
</organism>
<keyword evidence="2" id="KW-1185">Reference proteome</keyword>
<dbReference type="InterPro" id="IPR011044">
    <property type="entry name" value="Quino_amine_DH_bsu"/>
</dbReference>
<protein>
    <submittedName>
        <fullName evidence="1">Glutamine cyclotransferase</fullName>
    </submittedName>
</protein>
<dbReference type="PANTHER" id="PTHR31270">
    <property type="entry name" value="GLUTAMINYL-PEPTIDE CYCLOTRANSFERASE"/>
    <property type="match status" value="1"/>
</dbReference>
<dbReference type="AlphaFoldDB" id="A0A0F6QW03"/>
<reference evidence="1 2" key="1">
    <citation type="journal article" date="2015" name="Genome Announc.">
        <title>Complete Genome Sequence of Corynebacterium camporealensis DSM 44610, Isolated from the Milk of a Manchega Sheep with Subclinical Mastitis.</title>
        <authorList>
            <person name="Ruckert C."/>
            <person name="Albersmeier A."/>
            <person name="Winkler A."/>
            <person name="Tauch A."/>
        </authorList>
    </citation>
    <scope>NUCLEOTIDE SEQUENCE [LARGE SCALE GENOMIC DNA]</scope>
    <source>
        <strain evidence="1 2">DSM 44610</strain>
    </source>
</reference>
<name>A0A0F6QW03_9CORY</name>